<dbReference type="InterPro" id="IPR016102">
    <property type="entry name" value="Succinyl-CoA_synth-like"/>
</dbReference>
<name>A0A1Y5SC22_9RHOB</name>
<proteinExistence type="predicted"/>
<evidence type="ECO:0000313" key="3">
    <source>
        <dbReference type="EMBL" id="SLN34542.1"/>
    </source>
</evidence>
<dbReference type="PANTHER" id="PTHR42793">
    <property type="entry name" value="COA BINDING DOMAIN CONTAINING PROTEIN"/>
    <property type="match status" value="1"/>
</dbReference>
<evidence type="ECO:0000256" key="1">
    <source>
        <dbReference type="ARBA" id="ARBA00022532"/>
    </source>
</evidence>
<dbReference type="Pfam" id="PF13380">
    <property type="entry name" value="CoA_binding_2"/>
    <property type="match status" value="1"/>
</dbReference>
<sequence>MRTDLSRLFRPKSIAVIGGGAWCKSVTEQLIKSEFAGDIWPVHPRAEDICGLPAYPTAIDLPGVPDATFVGINKEATIGAVERLGRMGAGGAVCFASGFGETNDGHDANARLLKAAQNMPILGPNCYGMINALDGASLWPDQHGCRPVDTGVAILTQSSNIAINLTMQKRGLPIGYVITCGNQAQLTMANAAHALLDDPRVTAIGFHIEGFKDLPGWQSLARAAAAKNIPLVALKVGASAEAQAATVSHTASLAGSDAGAAAVLDHLGIARVHDLPTFIETLKLLHCTGPLTSTKIASVSCSGGEASLIADMADPTPLTFPPLNDRQKTDLATALGPKVALANPLDYHTYIWRDTDAMTQAFSAIIDPEIALTFLIVDFPRADICDPSDWECVIKAAIRTKAETGGTIAMVSTLPELMPEDVAATLMTGGIIPMNGVSEALGAVTAAQHRLPSPLDIIDPTPNTDAPVLTEAAAKAALNTHGMPVPQTWDGDLDTILAQTRTIAGPFVLKTTGLSHKSDAGGVVLNLRTEDDIRTAASKMGSQTLLLETMITDPIAELLVGVIKDPAHGFVLTLGAGGIYTELLQDTASCLVPATRDRIKQCLTQLKTYPRLIGYRNSPAANIESLIDTIDAVQNFVITHQNTIEEVEINPLIVTPSSAIAADALIRKRHD</sequence>
<accession>A0A1Y5SC22</accession>
<protein>
    <recommendedName>
        <fullName evidence="2">CoA-binding domain-containing protein</fullName>
    </recommendedName>
</protein>
<dbReference type="SUPFAM" id="SSF56059">
    <property type="entry name" value="Glutathione synthetase ATP-binding domain-like"/>
    <property type="match status" value="1"/>
</dbReference>
<dbReference type="Gene3D" id="3.40.50.261">
    <property type="entry name" value="Succinyl-CoA synthetase domains"/>
    <property type="match status" value="2"/>
</dbReference>
<evidence type="ECO:0000259" key="2">
    <source>
        <dbReference type="SMART" id="SM00881"/>
    </source>
</evidence>
<dbReference type="Pfam" id="PF13549">
    <property type="entry name" value="ATP-grasp_5"/>
    <property type="match status" value="1"/>
</dbReference>
<keyword evidence="1" id="KW-0816">Tricarboxylic acid cycle</keyword>
<dbReference type="OrthoDB" id="9807426at2"/>
<dbReference type="PANTHER" id="PTHR42793:SF4">
    <property type="entry name" value="BLL6376 PROTEIN"/>
    <property type="match status" value="1"/>
</dbReference>
<dbReference type="Pfam" id="PF13607">
    <property type="entry name" value="Succ_CoA_lig"/>
    <property type="match status" value="1"/>
</dbReference>
<dbReference type="InterPro" id="IPR003781">
    <property type="entry name" value="CoA-bd"/>
</dbReference>
<dbReference type="AlphaFoldDB" id="A0A1Y5SC22"/>
<evidence type="ECO:0000313" key="4">
    <source>
        <dbReference type="Proteomes" id="UP000193623"/>
    </source>
</evidence>
<dbReference type="SUPFAM" id="SSF51735">
    <property type="entry name" value="NAD(P)-binding Rossmann-fold domains"/>
    <property type="match status" value="1"/>
</dbReference>
<organism evidence="3 4">
    <name type="scientific">Pseudooctadecabacter jejudonensis</name>
    <dbReference type="NCBI Taxonomy" id="1391910"/>
    <lineage>
        <taxon>Bacteria</taxon>
        <taxon>Pseudomonadati</taxon>
        <taxon>Pseudomonadota</taxon>
        <taxon>Alphaproteobacteria</taxon>
        <taxon>Rhodobacterales</taxon>
        <taxon>Paracoccaceae</taxon>
        <taxon>Pseudooctadecabacter</taxon>
    </lineage>
</organism>
<dbReference type="Proteomes" id="UP000193623">
    <property type="component" value="Unassembled WGS sequence"/>
</dbReference>
<feature type="domain" description="CoA-binding" evidence="2">
    <location>
        <begin position="8"/>
        <end position="99"/>
    </location>
</feature>
<reference evidence="3 4" key="1">
    <citation type="submission" date="2017-03" db="EMBL/GenBank/DDBJ databases">
        <authorList>
            <person name="Afonso C.L."/>
            <person name="Miller P.J."/>
            <person name="Scott M.A."/>
            <person name="Spackman E."/>
            <person name="Goraichik I."/>
            <person name="Dimitrov K.M."/>
            <person name="Suarez D.L."/>
            <person name="Swayne D.E."/>
        </authorList>
    </citation>
    <scope>NUCLEOTIDE SEQUENCE [LARGE SCALE GENOMIC DNA]</scope>
    <source>
        <strain evidence="3 4">CECT 8397</strain>
    </source>
</reference>
<dbReference type="SUPFAM" id="SSF52210">
    <property type="entry name" value="Succinyl-CoA synthetase domains"/>
    <property type="match status" value="2"/>
</dbReference>
<dbReference type="RefSeq" id="WP_085864118.1">
    <property type="nucleotide sequence ID" value="NZ_FWFT01000002.1"/>
</dbReference>
<dbReference type="InterPro" id="IPR032875">
    <property type="entry name" value="Succ_CoA_lig_flav_dom"/>
</dbReference>
<dbReference type="EMBL" id="FWFT01000002">
    <property type="protein sequence ID" value="SLN34542.1"/>
    <property type="molecule type" value="Genomic_DNA"/>
</dbReference>
<dbReference type="FunFam" id="3.40.50.261:FF:000021">
    <property type="entry name" value="Acetyl-CoA synthetase, putative"/>
    <property type="match status" value="1"/>
</dbReference>
<keyword evidence="4" id="KW-1185">Reference proteome</keyword>
<dbReference type="GO" id="GO:0005524">
    <property type="term" value="F:ATP binding"/>
    <property type="evidence" value="ECO:0007669"/>
    <property type="project" value="InterPro"/>
</dbReference>
<dbReference type="GO" id="GO:0006099">
    <property type="term" value="P:tricarboxylic acid cycle"/>
    <property type="evidence" value="ECO:0007669"/>
    <property type="project" value="UniProtKB-KW"/>
</dbReference>
<dbReference type="InterPro" id="IPR013815">
    <property type="entry name" value="ATP_grasp_subdomain_1"/>
</dbReference>
<dbReference type="Gene3D" id="3.30.470.20">
    <property type="entry name" value="ATP-grasp fold, B domain"/>
    <property type="match status" value="1"/>
</dbReference>
<gene>
    <name evidence="3" type="ORF">PSJ8397_01710</name>
</gene>
<dbReference type="Gene3D" id="3.40.50.720">
    <property type="entry name" value="NAD(P)-binding Rossmann-like Domain"/>
    <property type="match status" value="1"/>
</dbReference>
<dbReference type="SMART" id="SM00881">
    <property type="entry name" value="CoA_binding"/>
    <property type="match status" value="1"/>
</dbReference>
<dbReference type="InterPro" id="IPR036291">
    <property type="entry name" value="NAD(P)-bd_dom_sf"/>
</dbReference>
<dbReference type="Gene3D" id="3.30.1490.20">
    <property type="entry name" value="ATP-grasp fold, A domain"/>
    <property type="match status" value="1"/>
</dbReference>